<dbReference type="EMBL" id="CATQJL010000112">
    <property type="protein sequence ID" value="CAJ0595454.1"/>
    <property type="molecule type" value="Genomic_DNA"/>
</dbReference>
<gene>
    <name evidence="2" type="ORF">CYNAS_LOCUS7437</name>
</gene>
<feature type="compositionally biased region" description="Polar residues" evidence="1">
    <location>
        <begin position="26"/>
        <end position="41"/>
    </location>
</feature>
<proteinExistence type="predicted"/>
<sequence length="119" mass="13371">MAENSSDPHEEDRNAEETQEVEIEPVNTSAELGALQQSPQMDESDIAEMSMIAAQIEAAEEFDLTFETVDTSDMQPVEERPKSRRRSKEVSPLHVSDRQEIEEFLEEGLNESAVGCKTE</sequence>
<comment type="caution">
    <text evidence="2">The sequence shown here is derived from an EMBL/GenBank/DDBJ whole genome shotgun (WGS) entry which is preliminary data.</text>
</comment>
<dbReference type="AlphaFoldDB" id="A0AA36GNW7"/>
<dbReference type="Proteomes" id="UP001176961">
    <property type="component" value="Unassembled WGS sequence"/>
</dbReference>
<reference evidence="2" key="1">
    <citation type="submission" date="2023-07" db="EMBL/GenBank/DDBJ databases">
        <authorList>
            <consortium name="CYATHOMIX"/>
        </authorList>
    </citation>
    <scope>NUCLEOTIDE SEQUENCE</scope>
    <source>
        <strain evidence="2">N/A</strain>
    </source>
</reference>
<evidence type="ECO:0000313" key="2">
    <source>
        <dbReference type="EMBL" id="CAJ0595454.1"/>
    </source>
</evidence>
<protein>
    <submittedName>
        <fullName evidence="2">Uncharacterized protein</fullName>
    </submittedName>
</protein>
<evidence type="ECO:0000256" key="1">
    <source>
        <dbReference type="SAM" id="MobiDB-lite"/>
    </source>
</evidence>
<evidence type="ECO:0000313" key="3">
    <source>
        <dbReference type="Proteomes" id="UP001176961"/>
    </source>
</evidence>
<keyword evidence="3" id="KW-1185">Reference proteome</keyword>
<name>A0AA36GNW7_CYLNA</name>
<feature type="region of interest" description="Disordered" evidence="1">
    <location>
        <begin position="69"/>
        <end position="96"/>
    </location>
</feature>
<organism evidence="2 3">
    <name type="scientific">Cylicocyclus nassatus</name>
    <name type="common">Nematode worm</name>
    <dbReference type="NCBI Taxonomy" id="53992"/>
    <lineage>
        <taxon>Eukaryota</taxon>
        <taxon>Metazoa</taxon>
        <taxon>Ecdysozoa</taxon>
        <taxon>Nematoda</taxon>
        <taxon>Chromadorea</taxon>
        <taxon>Rhabditida</taxon>
        <taxon>Rhabditina</taxon>
        <taxon>Rhabditomorpha</taxon>
        <taxon>Strongyloidea</taxon>
        <taxon>Strongylidae</taxon>
        <taxon>Cylicocyclus</taxon>
    </lineage>
</organism>
<feature type="region of interest" description="Disordered" evidence="1">
    <location>
        <begin position="1"/>
        <end position="43"/>
    </location>
</feature>
<feature type="compositionally biased region" description="Basic and acidic residues" evidence="1">
    <location>
        <begin position="1"/>
        <end position="16"/>
    </location>
</feature>
<accession>A0AA36GNW7</accession>